<dbReference type="RefSeq" id="WP_091813554.1">
    <property type="nucleotide sequence ID" value="NZ_FOCW01000001.1"/>
</dbReference>
<dbReference type="GO" id="GO:0022857">
    <property type="term" value="F:transmembrane transporter activity"/>
    <property type="evidence" value="ECO:0007669"/>
    <property type="project" value="InterPro"/>
</dbReference>
<dbReference type="OrthoDB" id="9812189at2"/>
<evidence type="ECO:0000256" key="5">
    <source>
        <dbReference type="ARBA" id="ARBA00023136"/>
    </source>
</evidence>
<keyword evidence="8" id="KW-1185">Reference proteome</keyword>
<evidence type="ECO:0000256" key="1">
    <source>
        <dbReference type="ARBA" id="ARBA00004141"/>
    </source>
</evidence>
<proteinExistence type="predicted"/>
<keyword evidence="5 6" id="KW-0472">Membrane</keyword>
<feature type="transmembrane region" description="Helical" evidence="6">
    <location>
        <begin position="91"/>
        <end position="109"/>
    </location>
</feature>
<dbReference type="Gene3D" id="1.20.1250.20">
    <property type="entry name" value="MFS general substrate transporter like domains"/>
    <property type="match status" value="1"/>
</dbReference>
<feature type="transmembrane region" description="Helical" evidence="6">
    <location>
        <begin position="290"/>
        <end position="309"/>
    </location>
</feature>
<dbReference type="EMBL" id="FOCW01000001">
    <property type="protein sequence ID" value="SEN14619.1"/>
    <property type="molecule type" value="Genomic_DNA"/>
</dbReference>
<evidence type="ECO:0000256" key="2">
    <source>
        <dbReference type="ARBA" id="ARBA00022448"/>
    </source>
</evidence>
<dbReference type="GO" id="GO:0016020">
    <property type="term" value="C:membrane"/>
    <property type="evidence" value="ECO:0007669"/>
    <property type="project" value="UniProtKB-SubCell"/>
</dbReference>
<dbReference type="InterPro" id="IPR036259">
    <property type="entry name" value="MFS_trans_sf"/>
</dbReference>
<dbReference type="STRING" id="1121117.SAMN02745977_00565"/>
<feature type="transmembrane region" description="Helical" evidence="6">
    <location>
        <begin position="52"/>
        <end position="71"/>
    </location>
</feature>
<dbReference type="PANTHER" id="PTHR12778">
    <property type="entry name" value="SOLUTE CARRIER FAMILY 33 ACETYL-COA TRANSPORTER -RELATED"/>
    <property type="match status" value="1"/>
</dbReference>
<feature type="transmembrane region" description="Helical" evidence="6">
    <location>
        <begin position="187"/>
        <end position="206"/>
    </location>
</feature>
<feature type="transmembrane region" description="Helical" evidence="6">
    <location>
        <begin position="321"/>
        <end position="342"/>
    </location>
</feature>
<evidence type="ECO:0000313" key="7">
    <source>
        <dbReference type="EMBL" id="SEN14619.1"/>
    </source>
</evidence>
<dbReference type="Proteomes" id="UP000199531">
    <property type="component" value="Unassembled WGS sequence"/>
</dbReference>
<organism evidence="7 8">
    <name type="scientific">Brachymonas denitrificans DSM 15123</name>
    <dbReference type="NCBI Taxonomy" id="1121117"/>
    <lineage>
        <taxon>Bacteria</taxon>
        <taxon>Pseudomonadati</taxon>
        <taxon>Pseudomonadota</taxon>
        <taxon>Betaproteobacteria</taxon>
        <taxon>Burkholderiales</taxon>
        <taxon>Comamonadaceae</taxon>
        <taxon>Brachymonas</taxon>
    </lineage>
</organism>
<evidence type="ECO:0000256" key="6">
    <source>
        <dbReference type="SAM" id="Phobius"/>
    </source>
</evidence>
<feature type="transmembrane region" description="Helical" evidence="6">
    <location>
        <begin position="452"/>
        <end position="474"/>
    </location>
</feature>
<dbReference type="InterPro" id="IPR011701">
    <property type="entry name" value="MFS"/>
</dbReference>
<comment type="subcellular location">
    <subcellularLocation>
        <location evidence="1">Membrane</location>
        <topology evidence="1">Multi-pass membrane protein</topology>
    </subcellularLocation>
</comment>
<gene>
    <name evidence="7" type="ORF">SAMN02745977_00565</name>
</gene>
<dbReference type="SUPFAM" id="SSF103473">
    <property type="entry name" value="MFS general substrate transporter"/>
    <property type="match status" value="1"/>
</dbReference>
<dbReference type="AlphaFoldDB" id="A0A1H8E4W9"/>
<feature type="transmembrane region" description="Helical" evidence="6">
    <location>
        <begin position="428"/>
        <end position="446"/>
    </location>
</feature>
<dbReference type="CDD" id="cd17485">
    <property type="entry name" value="MFS_MFSD3"/>
    <property type="match status" value="1"/>
</dbReference>
<keyword evidence="2" id="KW-0813">Transport</keyword>
<evidence type="ECO:0000256" key="4">
    <source>
        <dbReference type="ARBA" id="ARBA00022989"/>
    </source>
</evidence>
<feature type="transmembrane region" description="Helical" evidence="6">
    <location>
        <begin position="396"/>
        <end position="416"/>
    </location>
</feature>
<dbReference type="Pfam" id="PF07690">
    <property type="entry name" value="MFS_1"/>
    <property type="match status" value="1"/>
</dbReference>
<keyword evidence="3 6" id="KW-0812">Transmembrane</keyword>
<evidence type="ECO:0000256" key="3">
    <source>
        <dbReference type="ARBA" id="ARBA00022692"/>
    </source>
</evidence>
<dbReference type="PANTHER" id="PTHR12778:SF10">
    <property type="entry name" value="MAJOR FACILITATOR SUPERFAMILY DOMAIN-CONTAINING PROTEIN 3"/>
    <property type="match status" value="1"/>
</dbReference>
<dbReference type="InterPro" id="IPR004752">
    <property type="entry name" value="AmpG_permease/AT-1"/>
</dbReference>
<feature type="transmembrane region" description="Helical" evidence="6">
    <location>
        <begin position="354"/>
        <end position="376"/>
    </location>
</feature>
<name>A0A1H8E4W9_9BURK</name>
<keyword evidence="4 6" id="KW-1133">Transmembrane helix</keyword>
<reference evidence="7 8" key="1">
    <citation type="submission" date="2016-10" db="EMBL/GenBank/DDBJ databases">
        <authorList>
            <person name="de Groot N.N."/>
        </authorList>
    </citation>
    <scope>NUCLEOTIDE SEQUENCE [LARGE SCALE GENOMIC DNA]</scope>
    <source>
        <strain evidence="7 8">DSM 15123</strain>
    </source>
</reference>
<accession>A0A1H8E4W9</accession>
<sequence>MQELSTDAPSKSGARPPTRFTYLLLLALYLAQGLPVGFVTQALPVILREQQASLVLIGWSGVLLMPWGLKFLWAPLQDRYYWPRIGLGRSWILPTQGVALLCVAGLALLEPSLLRDPQMAVLFASLLMLLAFAGATQDVSTDGLAVRLLAAGERSMGNAIQVTGSRMGLILGGGGALLLLDMAPWRTVMLGMAGLILLTTVPVWLLREPAWRRARKNQDVAGAGTVRHDAELKRALLPAGEMVEQTALPAELQQADEVACAAPVQGLLPRIRHFLRTEFGYFLSSPELRAWLGVLLVYKLCDAFTSGMVKPMLVDMGYSKSQIGTMVVMLGSGASLLGAVAGHAVLRRVSRMRALLGFNALQALTTGCYALIALLFSGKVSAADGLTAFDMLVYGINALEHFTAGMALVGVLTTVMDYCRHRNGGSDFTLQVSIMSTVSGVAHWLSGYAAEALGYLGYFSAGMVLGLLLLGPLVRWGRLQRQTHPA</sequence>
<protein>
    <submittedName>
        <fullName evidence="7">Major Facilitator Superfamily protein</fullName>
    </submittedName>
</protein>
<feature type="transmembrane region" description="Helical" evidence="6">
    <location>
        <begin position="121"/>
        <end position="139"/>
    </location>
</feature>
<evidence type="ECO:0000313" key="8">
    <source>
        <dbReference type="Proteomes" id="UP000199531"/>
    </source>
</evidence>
<feature type="transmembrane region" description="Helical" evidence="6">
    <location>
        <begin position="20"/>
        <end position="40"/>
    </location>
</feature>